<sequence length="229" mass="25548">MRIGLLPSSGTASRMNGIPKFLLPVSEDVQCLLDYHVRLMQPTVDRIIIPTRTEWVGVVKSFDFGAHVDVIELNTHTMAETLRSALAGVAYDSCVLGMPDTYFVGENPYRELYQHPGHDMVLRLYPTRPEQVGNVGSVRLGENNAVVQHADKDSSHDFGSHWGVMEFAKHTEEFLDPNATTGGYLIDECLSRGLDVRGVPAREPYFDCGTFAEYFQCLTYLSSGKSVRE</sequence>
<keyword evidence="2" id="KW-1185">Reference proteome</keyword>
<dbReference type="RefSeq" id="WP_158665613.1">
    <property type="nucleotide sequence ID" value="NZ_CP026923.1"/>
</dbReference>
<accession>A0A2L2BSJ8</accession>
<reference evidence="1 2" key="1">
    <citation type="submission" date="2018-02" db="EMBL/GenBank/DDBJ databases">
        <title>Complete genome of the streamlined marine actinobacterium Pontimonas salivibrio CL-TW6 adapted to coastal planktonic lifestype.</title>
        <authorList>
            <person name="Cho B.C."/>
            <person name="Hardies S.C."/>
            <person name="Jang G.I."/>
            <person name="Hwang C.Y."/>
        </authorList>
    </citation>
    <scope>NUCLEOTIDE SEQUENCE [LARGE SCALE GENOMIC DNA]</scope>
    <source>
        <strain evidence="1 2">CL-TW6</strain>
    </source>
</reference>
<evidence type="ECO:0000313" key="1">
    <source>
        <dbReference type="EMBL" id="AVG24620.1"/>
    </source>
</evidence>
<dbReference type="KEGG" id="psai:C3B54_111687"/>
<name>A0A2L2BSJ8_9MICO</name>
<dbReference type="SUPFAM" id="SSF53448">
    <property type="entry name" value="Nucleotide-diphospho-sugar transferases"/>
    <property type="match status" value="1"/>
</dbReference>
<dbReference type="InterPro" id="IPR029044">
    <property type="entry name" value="Nucleotide-diphossugar_trans"/>
</dbReference>
<protein>
    <submittedName>
        <fullName evidence="1">NDP-sugar pyrophosphorylase</fullName>
    </submittedName>
</protein>
<dbReference type="Proteomes" id="UP000243077">
    <property type="component" value="Chromosome"/>
</dbReference>
<dbReference type="Gene3D" id="3.90.550.10">
    <property type="entry name" value="Spore Coat Polysaccharide Biosynthesis Protein SpsA, Chain A"/>
    <property type="match status" value="1"/>
</dbReference>
<dbReference type="AlphaFoldDB" id="A0A2L2BSJ8"/>
<evidence type="ECO:0000313" key="2">
    <source>
        <dbReference type="Proteomes" id="UP000243077"/>
    </source>
</evidence>
<dbReference type="EMBL" id="CP026923">
    <property type="protein sequence ID" value="AVG24620.1"/>
    <property type="molecule type" value="Genomic_DNA"/>
</dbReference>
<gene>
    <name evidence="1" type="ORF">C3B54_111687</name>
</gene>
<organism evidence="1 2">
    <name type="scientific">Pontimonas salivibrio</name>
    <dbReference type="NCBI Taxonomy" id="1159327"/>
    <lineage>
        <taxon>Bacteria</taxon>
        <taxon>Bacillati</taxon>
        <taxon>Actinomycetota</taxon>
        <taxon>Actinomycetes</taxon>
        <taxon>Micrococcales</taxon>
        <taxon>Microbacteriaceae</taxon>
        <taxon>Pontimonas</taxon>
    </lineage>
</organism>
<proteinExistence type="predicted"/>